<dbReference type="PANTHER" id="PTHR44259:SF114">
    <property type="entry name" value="OS06G0707300 PROTEIN"/>
    <property type="match status" value="1"/>
</dbReference>
<organism evidence="2 3">
    <name type="scientific">Eragrostis curvula</name>
    <name type="common">weeping love grass</name>
    <dbReference type="NCBI Taxonomy" id="38414"/>
    <lineage>
        <taxon>Eukaryota</taxon>
        <taxon>Viridiplantae</taxon>
        <taxon>Streptophyta</taxon>
        <taxon>Embryophyta</taxon>
        <taxon>Tracheophyta</taxon>
        <taxon>Spermatophyta</taxon>
        <taxon>Magnoliopsida</taxon>
        <taxon>Liliopsida</taxon>
        <taxon>Poales</taxon>
        <taxon>Poaceae</taxon>
        <taxon>PACMAD clade</taxon>
        <taxon>Chloridoideae</taxon>
        <taxon>Eragrostideae</taxon>
        <taxon>Eragrostidinae</taxon>
        <taxon>Eragrostis</taxon>
    </lineage>
</organism>
<protein>
    <recommendedName>
        <fullName evidence="1">KIB1-4 beta-propeller domain-containing protein</fullName>
    </recommendedName>
</protein>
<feature type="domain" description="KIB1-4 beta-propeller" evidence="1">
    <location>
        <begin position="115"/>
        <end position="381"/>
    </location>
</feature>
<keyword evidence="3" id="KW-1185">Reference proteome</keyword>
<evidence type="ECO:0000313" key="2">
    <source>
        <dbReference type="EMBL" id="TVU12813.1"/>
    </source>
</evidence>
<feature type="non-terminal residue" evidence="2">
    <location>
        <position position="1"/>
    </location>
</feature>
<dbReference type="Gramene" id="TVU12813">
    <property type="protein sequence ID" value="TVU12813"/>
    <property type="gene ID" value="EJB05_46474"/>
</dbReference>
<evidence type="ECO:0000313" key="3">
    <source>
        <dbReference type="Proteomes" id="UP000324897"/>
    </source>
</evidence>
<proteinExistence type="predicted"/>
<accession>A0A5J9TN55</accession>
<evidence type="ECO:0000259" key="1">
    <source>
        <dbReference type="Pfam" id="PF03478"/>
    </source>
</evidence>
<reference evidence="2 3" key="1">
    <citation type="journal article" date="2019" name="Sci. Rep.">
        <title>A high-quality genome of Eragrostis curvula grass provides insights into Poaceae evolution and supports new strategies to enhance forage quality.</title>
        <authorList>
            <person name="Carballo J."/>
            <person name="Santos B.A.C.M."/>
            <person name="Zappacosta D."/>
            <person name="Garbus I."/>
            <person name="Selva J.P."/>
            <person name="Gallo C.A."/>
            <person name="Diaz A."/>
            <person name="Albertini E."/>
            <person name="Caccamo M."/>
            <person name="Echenique V."/>
        </authorList>
    </citation>
    <scope>NUCLEOTIDE SEQUENCE [LARGE SCALE GENOMIC DNA]</scope>
    <source>
        <strain evidence="3">cv. Victoria</strain>
        <tissue evidence="2">Leaf</tissue>
    </source>
</reference>
<gene>
    <name evidence="2" type="ORF">EJB05_46474</name>
</gene>
<comment type="caution">
    <text evidence="2">The sequence shown here is derived from an EMBL/GenBank/DDBJ whole genome shotgun (WGS) entry which is preliminary data.</text>
</comment>
<dbReference type="InterPro" id="IPR005174">
    <property type="entry name" value="KIB1-4_b-propeller"/>
</dbReference>
<dbReference type="Pfam" id="PF03478">
    <property type="entry name" value="Beta-prop_KIB1-4"/>
    <property type="match status" value="1"/>
</dbReference>
<dbReference type="PANTHER" id="PTHR44259">
    <property type="entry name" value="OS07G0183000 PROTEIN-RELATED"/>
    <property type="match status" value="1"/>
</dbReference>
<dbReference type="InterPro" id="IPR050942">
    <property type="entry name" value="F-box_BR-signaling"/>
</dbReference>
<sequence length="431" mass="45916">MQATNASGVAVSSYAAGSGSRKATSDAAAAGGGGGGAVVVELPLHLTEKILCSISPLASARHATVCKSWAATVSARLARPVPHLFLCTPPDIKSATRGLVVSVPLDGAPPTPIPSRVRSSETNGLRCIGAAPSGRVAFAAGWWSPDVVLVNPVTGAVQRVDVGVPCLDPRHSRVMAAGAGDDSFFAVEGYKLTLWQRRQGAGEKDEEAASWWRSVVNATLNPTNNIVSAVNCNGCYYLLHEDGSLSKVDATSPPPLCIEKFPVAETLPYQFGSGRLVECDGEVLFVRQLLAYKEEVTIESCTSLTVAGFEVHRLEVTEQRWSKVEELGADRALFVSPGSSFAVRASEVEGCRGNCIYFAGESQYYSSPACREDGETSWGMYSMEERRVLFEHVVVTEPGKGAEVLWFLPRVSLGRLCKSLVRAGALRAPRV</sequence>
<dbReference type="EMBL" id="RWGY01000039">
    <property type="protein sequence ID" value="TVU12813.1"/>
    <property type="molecule type" value="Genomic_DNA"/>
</dbReference>
<dbReference type="AlphaFoldDB" id="A0A5J9TN55"/>
<name>A0A5J9TN55_9POAL</name>
<dbReference type="OrthoDB" id="642536at2759"/>
<dbReference type="Proteomes" id="UP000324897">
    <property type="component" value="Chromosome 3"/>
</dbReference>